<evidence type="ECO:0000313" key="1">
    <source>
        <dbReference type="EMBL" id="GAG92019.1"/>
    </source>
</evidence>
<sequence length="41" mass="4542">MAKMETQIKELEKQIPPPITNNQSLARQLQAFAVSSQVASD</sequence>
<reference evidence="1" key="1">
    <citation type="journal article" date="2014" name="Front. Microbiol.">
        <title>High frequency of phylogenetically diverse reductive dehalogenase-homologous genes in deep subseafloor sedimentary metagenomes.</title>
        <authorList>
            <person name="Kawai M."/>
            <person name="Futagami T."/>
            <person name="Toyoda A."/>
            <person name="Takaki Y."/>
            <person name="Nishi S."/>
            <person name="Hori S."/>
            <person name="Arai W."/>
            <person name="Tsubouchi T."/>
            <person name="Morono Y."/>
            <person name="Uchiyama I."/>
            <person name="Ito T."/>
            <person name="Fujiyama A."/>
            <person name="Inagaki F."/>
            <person name="Takami H."/>
        </authorList>
    </citation>
    <scope>NUCLEOTIDE SEQUENCE</scope>
    <source>
        <strain evidence="1">Expedition CK06-06</strain>
    </source>
</reference>
<comment type="caution">
    <text evidence="1">The sequence shown here is derived from an EMBL/GenBank/DDBJ whole genome shotgun (WGS) entry which is preliminary data.</text>
</comment>
<protein>
    <submittedName>
        <fullName evidence="1">Uncharacterized protein</fullName>
    </submittedName>
</protein>
<dbReference type="AlphaFoldDB" id="X1B8F3"/>
<proteinExistence type="predicted"/>
<gene>
    <name evidence="1" type="ORF">S01H4_46543</name>
</gene>
<feature type="non-terminal residue" evidence="1">
    <location>
        <position position="41"/>
    </location>
</feature>
<dbReference type="EMBL" id="BART01026022">
    <property type="protein sequence ID" value="GAG92019.1"/>
    <property type="molecule type" value="Genomic_DNA"/>
</dbReference>
<accession>X1B8F3</accession>
<organism evidence="1">
    <name type="scientific">marine sediment metagenome</name>
    <dbReference type="NCBI Taxonomy" id="412755"/>
    <lineage>
        <taxon>unclassified sequences</taxon>
        <taxon>metagenomes</taxon>
        <taxon>ecological metagenomes</taxon>
    </lineage>
</organism>
<name>X1B8F3_9ZZZZ</name>